<protein>
    <submittedName>
        <fullName evidence="3">CHRD domain protein</fullName>
    </submittedName>
</protein>
<dbReference type="RefSeq" id="WP_146452598.1">
    <property type="nucleotide sequence ID" value="NZ_SJPS01000007.1"/>
</dbReference>
<feature type="domain" description="CHRD" evidence="2">
    <location>
        <begin position="24"/>
        <end position="169"/>
    </location>
</feature>
<dbReference type="EMBL" id="SJPS01000007">
    <property type="protein sequence ID" value="TWU22742.1"/>
    <property type="molecule type" value="Genomic_DNA"/>
</dbReference>
<dbReference type="Proteomes" id="UP000318437">
    <property type="component" value="Unassembled WGS sequence"/>
</dbReference>
<dbReference type="NCBIfam" id="TIGR02595">
    <property type="entry name" value="PEP_CTERM"/>
    <property type="match status" value="1"/>
</dbReference>
<dbReference type="Pfam" id="PF07452">
    <property type="entry name" value="CHRD"/>
    <property type="match status" value="1"/>
</dbReference>
<dbReference type="AlphaFoldDB" id="A0A5C6CF49"/>
<keyword evidence="4" id="KW-1185">Reference proteome</keyword>
<name>A0A5C6CF49_9BACT</name>
<feature type="signal peptide" evidence="1">
    <location>
        <begin position="1"/>
        <end position="21"/>
    </location>
</feature>
<evidence type="ECO:0000259" key="2">
    <source>
        <dbReference type="SMART" id="SM00754"/>
    </source>
</evidence>
<dbReference type="SMART" id="SM00754">
    <property type="entry name" value="CHRD"/>
    <property type="match status" value="1"/>
</dbReference>
<evidence type="ECO:0000256" key="1">
    <source>
        <dbReference type="SAM" id="SignalP"/>
    </source>
</evidence>
<organism evidence="3 4">
    <name type="scientific">Bythopirellula polymerisocia</name>
    <dbReference type="NCBI Taxonomy" id="2528003"/>
    <lineage>
        <taxon>Bacteria</taxon>
        <taxon>Pseudomonadati</taxon>
        <taxon>Planctomycetota</taxon>
        <taxon>Planctomycetia</taxon>
        <taxon>Pirellulales</taxon>
        <taxon>Lacipirellulaceae</taxon>
        <taxon>Bythopirellula</taxon>
    </lineage>
</organism>
<dbReference type="OrthoDB" id="285422at2"/>
<evidence type="ECO:0000313" key="3">
    <source>
        <dbReference type="EMBL" id="TWU22742.1"/>
    </source>
</evidence>
<keyword evidence="1" id="KW-0732">Signal</keyword>
<dbReference type="InterPro" id="IPR013424">
    <property type="entry name" value="Ice-binding_C"/>
</dbReference>
<dbReference type="InterPro" id="IPR010895">
    <property type="entry name" value="CHRD"/>
</dbReference>
<accession>A0A5C6CF49</accession>
<evidence type="ECO:0000313" key="4">
    <source>
        <dbReference type="Proteomes" id="UP000318437"/>
    </source>
</evidence>
<feature type="chain" id="PRO_5022712573" evidence="1">
    <location>
        <begin position="22"/>
        <end position="194"/>
    </location>
</feature>
<gene>
    <name evidence="3" type="ORF">Pla144_42030</name>
</gene>
<sequence precursor="true">MKLVSLSLVLVMTSLVSVVSAHEQKYAFDLSGAAEAPPNASPGTGSALVTFDLDLVTMRVQADFTGLIGTTTAAHIHCCTVDPGVSTAGVATVTPTFTGFPAGVSAGTYDHTFDMTQTASYNTSFVTANGGTASGALNAILAGLDAGKAYFNVHSSSFGGGEIRGFGVLVPEPTSALLTVFGLSVSLLGRRRWA</sequence>
<reference evidence="3 4" key="1">
    <citation type="submission" date="2019-02" db="EMBL/GenBank/DDBJ databases">
        <title>Deep-cultivation of Planctomycetes and their phenomic and genomic characterization uncovers novel biology.</title>
        <authorList>
            <person name="Wiegand S."/>
            <person name="Jogler M."/>
            <person name="Boedeker C."/>
            <person name="Pinto D."/>
            <person name="Vollmers J."/>
            <person name="Rivas-Marin E."/>
            <person name="Kohn T."/>
            <person name="Peeters S.H."/>
            <person name="Heuer A."/>
            <person name="Rast P."/>
            <person name="Oberbeckmann S."/>
            <person name="Bunk B."/>
            <person name="Jeske O."/>
            <person name="Meyerdierks A."/>
            <person name="Storesund J.E."/>
            <person name="Kallscheuer N."/>
            <person name="Luecker S."/>
            <person name="Lage O.M."/>
            <person name="Pohl T."/>
            <person name="Merkel B.J."/>
            <person name="Hornburger P."/>
            <person name="Mueller R.-W."/>
            <person name="Bruemmer F."/>
            <person name="Labrenz M."/>
            <person name="Spormann A.M."/>
            <person name="Op Den Camp H."/>
            <person name="Overmann J."/>
            <person name="Amann R."/>
            <person name="Jetten M.S.M."/>
            <person name="Mascher T."/>
            <person name="Medema M.H."/>
            <person name="Devos D.P."/>
            <person name="Kaster A.-K."/>
            <person name="Ovreas L."/>
            <person name="Rohde M."/>
            <person name="Galperin M.Y."/>
            <person name="Jogler C."/>
        </authorList>
    </citation>
    <scope>NUCLEOTIDE SEQUENCE [LARGE SCALE GENOMIC DNA]</scope>
    <source>
        <strain evidence="3 4">Pla144</strain>
    </source>
</reference>
<comment type="caution">
    <text evidence="3">The sequence shown here is derived from an EMBL/GenBank/DDBJ whole genome shotgun (WGS) entry which is preliminary data.</text>
</comment>
<proteinExistence type="predicted"/>